<dbReference type="PANTHER" id="PTHR43774:SF1">
    <property type="entry name" value="PEPTIDE METHIONINE SULFOXIDE REDUCTASE MSRA 2"/>
    <property type="match status" value="1"/>
</dbReference>
<dbReference type="Gene3D" id="3.30.1060.10">
    <property type="entry name" value="Peptide methionine sulphoxide reductase MsrA"/>
    <property type="match status" value="1"/>
</dbReference>
<dbReference type="HAMAP" id="MF_01401">
    <property type="entry name" value="MsrA"/>
    <property type="match status" value="1"/>
</dbReference>
<comment type="function">
    <text evidence="5">Has an important function as a repair enzyme for proteins that have been inactivated by oxidation. Catalyzes the reversible oxidation-reduction of methionine sulfoxide in proteins to methionine.</text>
</comment>
<comment type="catalytic activity">
    <reaction evidence="3 5">
        <text>L-methionyl-[protein] + [thioredoxin]-disulfide + H2O = L-methionyl-(S)-S-oxide-[protein] + [thioredoxin]-dithiol</text>
        <dbReference type="Rhea" id="RHEA:14217"/>
        <dbReference type="Rhea" id="RHEA-COMP:10698"/>
        <dbReference type="Rhea" id="RHEA-COMP:10700"/>
        <dbReference type="Rhea" id="RHEA-COMP:12313"/>
        <dbReference type="Rhea" id="RHEA-COMP:12315"/>
        <dbReference type="ChEBI" id="CHEBI:15377"/>
        <dbReference type="ChEBI" id="CHEBI:16044"/>
        <dbReference type="ChEBI" id="CHEBI:29950"/>
        <dbReference type="ChEBI" id="CHEBI:44120"/>
        <dbReference type="ChEBI" id="CHEBI:50058"/>
        <dbReference type="EC" id="1.8.4.11"/>
    </reaction>
</comment>
<dbReference type="Pfam" id="PF01625">
    <property type="entry name" value="PMSR"/>
    <property type="match status" value="1"/>
</dbReference>
<comment type="catalytic activity">
    <reaction evidence="4 5">
        <text>[thioredoxin]-disulfide + L-methionine + H2O = L-methionine (S)-S-oxide + [thioredoxin]-dithiol</text>
        <dbReference type="Rhea" id="RHEA:19993"/>
        <dbReference type="Rhea" id="RHEA-COMP:10698"/>
        <dbReference type="Rhea" id="RHEA-COMP:10700"/>
        <dbReference type="ChEBI" id="CHEBI:15377"/>
        <dbReference type="ChEBI" id="CHEBI:29950"/>
        <dbReference type="ChEBI" id="CHEBI:50058"/>
        <dbReference type="ChEBI" id="CHEBI:57844"/>
        <dbReference type="ChEBI" id="CHEBI:58772"/>
        <dbReference type="EC" id="1.8.4.11"/>
    </reaction>
</comment>
<evidence type="ECO:0000256" key="3">
    <source>
        <dbReference type="ARBA" id="ARBA00047806"/>
    </source>
</evidence>
<sequence length="174" mass="19587">MKQIAIFAGGCFWCMVEPFEERAGVISVRSGYTGGKLENPSYAQVCTNTTGHVEAVEVIFDDEQLSYRELVDLYWQTLDPTDAGGQFYDRGASYAPAIFYTDDKQRDIAEQSKADLAASGRFSKPIVVPILPAQPFYEAEAYHQGYYKKNPAHYTRYALGSGRKAFIAKHWEDK</sequence>
<dbReference type="InterPro" id="IPR002569">
    <property type="entry name" value="Met_Sox_Rdtase_MsrA_dom"/>
</dbReference>
<keyword evidence="2 5" id="KW-0560">Oxidoreductase</keyword>
<evidence type="ECO:0000256" key="4">
    <source>
        <dbReference type="ARBA" id="ARBA00048782"/>
    </source>
</evidence>
<proteinExistence type="inferred from homology"/>
<reference evidence="7" key="2">
    <citation type="submission" date="2021-09" db="EMBL/GenBank/DDBJ databases">
        <authorList>
            <person name="Gilroy R."/>
        </authorList>
    </citation>
    <scope>NUCLEOTIDE SEQUENCE</scope>
    <source>
        <strain evidence="7">CHK160-4876</strain>
    </source>
</reference>
<reference evidence="7" key="1">
    <citation type="journal article" date="2021" name="PeerJ">
        <title>Extensive microbial diversity within the chicken gut microbiome revealed by metagenomics and culture.</title>
        <authorList>
            <person name="Gilroy R."/>
            <person name="Ravi A."/>
            <person name="Getino M."/>
            <person name="Pursley I."/>
            <person name="Horton D.L."/>
            <person name="Alikhan N.F."/>
            <person name="Baker D."/>
            <person name="Gharbi K."/>
            <person name="Hall N."/>
            <person name="Watson M."/>
            <person name="Adriaenssens E.M."/>
            <person name="Foster-Nyarko E."/>
            <person name="Jarju S."/>
            <person name="Secka A."/>
            <person name="Antonio M."/>
            <person name="Oren A."/>
            <person name="Chaudhuri R.R."/>
            <person name="La Ragione R."/>
            <person name="Hildebrand F."/>
            <person name="Pallen M.J."/>
        </authorList>
    </citation>
    <scope>NUCLEOTIDE SEQUENCE</scope>
    <source>
        <strain evidence="7">CHK160-4876</strain>
    </source>
</reference>
<dbReference type="InterPro" id="IPR036509">
    <property type="entry name" value="Met_Sox_Rdtase_MsrA_sf"/>
</dbReference>
<dbReference type="SUPFAM" id="SSF55068">
    <property type="entry name" value="Peptide methionine sulfoxide reductase"/>
    <property type="match status" value="1"/>
</dbReference>
<evidence type="ECO:0000256" key="5">
    <source>
        <dbReference type="HAMAP-Rule" id="MF_01401"/>
    </source>
</evidence>
<dbReference type="OrthoDB" id="4174719at2"/>
<organism evidence="7 8">
    <name type="scientific">Metalysinibacillus jejuensis</name>
    <dbReference type="NCBI Taxonomy" id="914327"/>
    <lineage>
        <taxon>Bacteria</taxon>
        <taxon>Bacillati</taxon>
        <taxon>Bacillota</taxon>
        <taxon>Bacilli</taxon>
        <taxon>Bacillales</taxon>
        <taxon>Caryophanaceae</taxon>
        <taxon>Metalysinibacillus</taxon>
    </lineage>
</organism>
<dbReference type="Proteomes" id="UP000700212">
    <property type="component" value="Unassembled WGS sequence"/>
</dbReference>
<dbReference type="RefSeq" id="WP_108308528.1">
    <property type="nucleotide sequence ID" value="NZ_QAFW01000094.1"/>
</dbReference>
<evidence type="ECO:0000256" key="1">
    <source>
        <dbReference type="ARBA" id="ARBA00005591"/>
    </source>
</evidence>
<dbReference type="GO" id="GO:0008113">
    <property type="term" value="F:peptide-methionine (S)-S-oxide reductase activity"/>
    <property type="evidence" value="ECO:0007669"/>
    <property type="project" value="UniProtKB-UniRule"/>
</dbReference>
<comment type="caution">
    <text evidence="7">The sequence shown here is derived from an EMBL/GenBank/DDBJ whole genome shotgun (WGS) entry which is preliminary data.</text>
</comment>
<feature type="domain" description="Peptide methionine sulphoxide reductase MsrA" evidence="6">
    <location>
        <begin position="5"/>
        <end position="155"/>
    </location>
</feature>
<dbReference type="EC" id="1.8.4.11" evidence="5"/>
<evidence type="ECO:0000259" key="6">
    <source>
        <dbReference type="Pfam" id="PF01625"/>
    </source>
</evidence>
<evidence type="ECO:0000313" key="7">
    <source>
        <dbReference type="EMBL" id="HJH10316.1"/>
    </source>
</evidence>
<protein>
    <recommendedName>
        <fullName evidence="5">Peptide methionine sulfoxide reductase MsrA</fullName>
        <shortName evidence="5">Protein-methionine-S-oxide reductase</shortName>
        <ecNumber evidence="5">1.8.4.11</ecNumber>
    </recommendedName>
    <alternativeName>
        <fullName evidence="5">Peptide-methionine (S)-S-oxide reductase</fullName>
        <shortName evidence="5">Peptide Met(O) reductase</shortName>
    </alternativeName>
</protein>
<dbReference type="AlphaFoldDB" id="A0A921N9D0"/>
<evidence type="ECO:0000256" key="2">
    <source>
        <dbReference type="ARBA" id="ARBA00023002"/>
    </source>
</evidence>
<name>A0A921N9D0_9BACL</name>
<dbReference type="PANTHER" id="PTHR43774">
    <property type="entry name" value="PEPTIDE METHIONINE SULFOXIDE REDUCTASE"/>
    <property type="match status" value="1"/>
</dbReference>
<evidence type="ECO:0000313" key="8">
    <source>
        <dbReference type="Proteomes" id="UP000700212"/>
    </source>
</evidence>
<feature type="active site" evidence="5">
    <location>
        <position position="11"/>
    </location>
</feature>
<accession>A0A921N9D0</accession>
<dbReference type="NCBIfam" id="TIGR00401">
    <property type="entry name" value="msrA"/>
    <property type="match status" value="1"/>
</dbReference>
<comment type="similarity">
    <text evidence="1 5">Belongs to the MsrA Met sulfoxide reductase family.</text>
</comment>
<dbReference type="EMBL" id="DYTV01000013">
    <property type="protein sequence ID" value="HJH10316.1"/>
    <property type="molecule type" value="Genomic_DNA"/>
</dbReference>
<gene>
    <name evidence="5 7" type="primary">msrA</name>
    <name evidence="7" type="ORF">K8V30_01260</name>
</gene>